<keyword evidence="14" id="KW-1185">Reference proteome</keyword>
<protein>
    <recommendedName>
        <fullName evidence="10">Protein TonB</fullName>
    </recommendedName>
</protein>
<organism evidence="13 14">
    <name type="scientific">Sulfurimicrobium lacus</name>
    <dbReference type="NCBI Taxonomy" id="2715678"/>
    <lineage>
        <taxon>Bacteria</taxon>
        <taxon>Pseudomonadati</taxon>
        <taxon>Pseudomonadota</taxon>
        <taxon>Betaproteobacteria</taxon>
        <taxon>Nitrosomonadales</taxon>
        <taxon>Sulfuricellaceae</taxon>
        <taxon>Sulfurimicrobium</taxon>
    </lineage>
</organism>
<keyword evidence="9" id="KW-0472">Membrane</keyword>
<dbReference type="KEGG" id="slac:SKTS_01130"/>
<evidence type="ECO:0000256" key="8">
    <source>
        <dbReference type="ARBA" id="ARBA00022989"/>
    </source>
</evidence>
<dbReference type="SUPFAM" id="SSF74653">
    <property type="entry name" value="TolA/TonB C-terminal domain"/>
    <property type="match status" value="1"/>
</dbReference>
<keyword evidence="8" id="KW-1133">Transmembrane helix</keyword>
<dbReference type="GO" id="GO:0015031">
    <property type="term" value="P:protein transport"/>
    <property type="evidence" value="ECO:0007669"/>
    <property type="project" value="UniProtKB-UniRule"/>
</dbReference>
<sequence length="234" mass="24698">MALNPPSASAAAAEKLALTLAGSMLIHFALIFGLQIRAVPAAAPSTHIIRARLVEAPRPITAPQQPAEPEPTPDTPTLQDAEPVPPPQPEPAATEPAAPEPPASAAAPEKSANLPSIEVPLLEDPTYYPAQEVDVHPTALQSIQPAYPAEAANANMAGSVTLVLLLDESGKVQDITVEESSPPGIFDKSALEAFRNARFTPAQRHGRAVKSRVRIKVTYELTDDKTAVDKAKQK</sequence>
<dbReference type="PANTHER" id="PTHR33446">
    <property type="entry name" value="PROTEIN TONB-RELATED"/>
    <property type="match status" value="1"/>
</dbReference>
<dbReference type="Gene3D" id="3.30.1150.10">
    <property type="match status" value="1"/>
</dbReference>
<comment type="function">
    <text evidence="10">Interacts with outer membrane receptor proteins that carry out high-affinity binding and energy dependent uptake into the periplasmic space of specific substrates. It could act to transduce energy from the cytoplasmic membrane to specific energy-requiring processes in the outer membrane, resulting in the release into the periplasm of ligands bound by these outer membrane proteins.</text>
</comment>
<evidence type="ECO:0000313" key="13">
    <source>
        <dbReference type="EMBL" id="BCB25227.1"/>
    </source>
</evidence>
<dbReference type="EMBL" id="AP022853">
    <property type="protein sequence ID" value="BCB25227.1"/>
    <property type="molecule type" value="Genomic_DNA"/>
</dbReference>
<dbReference type="GO" id="GO:0030288">
    <property type="term" value="C:outer membrane-bounded periplasmic space"/>
    <property type="evidence" value="ECO:0007669"/>
    <property type="project" value="InterPro"/>
</dbReference>
<evidence type="ECO:0000256" key="3">
    <source>
        <dbReference type="ARBA" id="ARBA00022448"/>
    </source>
</evidence>
<evidence type="ECO:0000256" key="4">
    <source>
        <dbReference type="ARBA" id="ARBA00022475"/>
    </source>
</evidence>
<evidence type="ECO:0000256" key="6">
    <source>
        <dbReference type="ARBA" id="ARBA00022692"/>
    </source>
</evidence>
<dbReference type="Pfam" id="PF03544">
    <property type="entry name" value="TonB_C"/>
    <property type="match status" value="1"/>
</dbReference>
<dbReference type="NCBIfam" id="TIGR01352">
    <property type="entry name" value="tonB_Cterm"/>
    <property type="match status" value="1"/>
</dbReference>
<keyword evidence="3 10" id="KW-0813">Transport</keyword>
<feature type="region of interest" description="Disordered" evidence="11">
    <location>
        <begin position="60"/>
        <end position="112"/>
    </location>
</feature>
<accession>A0A6F8V7Y5</accession>
<keyword evidence="7 10" id="KW-0653">Protein transport</keyword>
<comment type="subcellular location">
    <subcellularLocation>
        <location evidence="1 10">Cell inner membrane</location>
        <topology evidence="1 10">Single-pass membrane protein</topology>
        <orientation evidence="1 10">Periplasmic side</orientation>
    </subcellularLocation>
</comment>
<dbReference type="PANTHER" id="PTHR33446:SF2">
    <property type="entry name" value="PROTEIN TONB"/>
    <property type="match status" value="1"/>
</dbReference>
<evidence type="ECO:0000256" key="1">
    <source>
        <dbReference type="ARBA" id="ARBA00004383"/>
    </source>
</evidence>
<keyword evidence="5 10" id="KW-0997">Cell inner membrane</keyword>
<dbReference type="AlphaFoldDB" id="A0A6F8V7Y5"/>
<evidence type="ECO:0000256" key="7">
    <source>
        <dbReference type="ARBA" id="ARBA00022927"/>
    </source>
</evidence>
<feature type="compositionally biased region" description="Low complexity" evidence="11">
    <location>
        <begin position="91"/>
        <end position="109"/>
    </location>
</feature>
<comment type="similarity">
    <text evidence="2 10">Belongs to the TonB family.</text>
</comment>
<dbReference type="RefSeq" id="WP_173058826.1">
    <property type="nucleotide sequence ID" value="NZ_AP022853.1"/>
</dbReference>
<evidence type="ECO:0000256" key="5">
    <source>
        <dbReference type="ARBA" id="ARBA00022519"/>
    </source>
</evidence>
<name>A0A6F8V7Y5_9PROT</name>
<evidence type="ECO:0000259" key="12">
    <source>
        <dbReference type="PROSITE" id="PS52015"/>
    </source>
</evidence>
<dbReference type="Proteomes" id="UP000502260">
    <property type="component" value="Chromosome"/>
</dbReference>
<feature type="domain" description="TonB C-terminal" evidence="12">
    <location>
        <begin position="132"/>
        <end position="228"/>
    </location>
</feature>
<evidence type="ECO:0000256" key="2">
    <source>
        <dbReference type="ARBA" id="ARBA00006555"/>
    </source>
</evidence>
<evidence type="ECO:0000256" key="10">
    <source>
        <dbReference type="RuleBase" id="RU362123"/>
    </source>
</evidence>
<dbReference type="InterPro" id="IPR051045">
    <property type="entry name" value="TonB-dependent_transducer"/>
</dbReference>
<dbReference type="PRINTS" id="PR01374">
    <property type="entry name" value="TONBPROTEIN"/>
</dbReference>
<gene>
    <name evidence="13" type="ORF">SKTS_01130</name>
</gene>
<dbReference type="GO" id="GO:0031992">
    <property type="term" value="F:energy transducer activity"/>
    <property type="evidence" value="ECO:0007669"/>
    <property type="project" value="InterPro"/>
</dbReference>
<dbReference type="InterPro" id="IPR003538">
    <property type="entry name" value="TonB"/>
</dbReference>
<dbReference type="GO" id="GO:0015891">
    <property type="term" value="P:siderophore transport"/>
    <property type="evidence" value="ECO:0007669"/>
    <property type="project" value="InterPro"/>
</dbReference>
<keyword evidence="4 10" id="KW-1003">Cell membrane</keyword>
<dbReference type="InterPro" id="IPR006260">
    <property type="entry name" value="TonB/TolA_C"/>
</dbReference>
<reference evidence="14" key="1">
    <citation type="submission" date="2020-03" db="EMBL/GenBank/DDBJ databases">
        <title>Complete genome sequence of sulfur-oxidizing bacterium skT11.</title>
        <authorList>
            <person name="Kanda M."/>
            <person name="Kojima H."/>
            <person name="Fukui M."/>
        </authorList>
    </citation>
    <scope>NUCLEOTIDE SEQUENCE [LARGE SCALE GENOMIC DNA]</scope>
    <source>
        <strain evidence="14">skT11</strain>
    </source>
</reference>
<dbReference type="GO" id="GO:0098797">
    <property type="term" value="C:plasma membrane protein complex"/>
    <property type="evidence" value="ECO:0007669"/>
    <property type="project" value="TreeGrafter"/>
</dbReference>
<evidence type="ECO:0000256" key="11">
    <source>
        <dbReference type="SAM" id="MobiDB-lite"/>
    </source>
</evidence>
<dbReference type="InterPro" id="IPR037682">
    <property type="entry name" value="TonB_C"/>
</dbReference>
<dbReference type="PROSITE" id="PS52015">
    <property type="entry name" value="TONB_CTD"/>
    <property type="match status" value="1"/>
</dbReference>
<dbReference type="GO" id="GO:0055085">
    <property type="term" value="P:transmembrane transport"/>
    <property type="evidence" value="ECO:0007669"/>
    <property type="project" value="InterPro"/>
</dbReference>
<keyword evidence="10" id="KW-0735">Signal-anchor</keyword>
<evidence type="ECO:0000256" key="9">
    <source>
        <dbReference type="ARBA" id="ARBA00023136"/>
    </source>
</evidence>
<proteinExistence type="inferred from homology"/>
<keyword evidence="6" id="KW-0812">Transmembrane</keyword>
<evidence type="ECO:0000313" key="14">
    <source>
        <dbReference type="Proteomes" id="UP000502260"/>
    </source>
</evidence>